<dbReference type="EC" id="2.4.1.-" evidence="5"/>
<evidence type="ECO:0000313" key="7">
    <source>
        <dbReference type="Proteomes" id="UP001346149"/>
    </source>
</evidence>
<keyword evidence="5" id="KW-0812">Transmembrane</keyword>
<comment type="pathway">
    <text evidence="1 5">Glycan metabolism; pectin biosynthesis.</text>
</comment>
<comment type="caution">
    <text evidence="6">The sequence shown here is derived from an EMBL/GenBank/DDBJ whole genome shotgun (WGS) entry which is preliminary data.</text>
</comment>
<evidence type="ECO:0000313" key="6">
    <source>
        <dbReference type="EMBL" id="KAK4787466.1"/>
    </source>
</evidence>
<reference evidence="6 7" key="1">
    <citation type="journal article" date="2023" name="Hortic Res">
        <title>Pangenome of water caltrop reveals structural variations and asymmetric subgenome divergence after allopolyploidization.</title>
        <authorList>
            <person name="Zhang X."/>
            <person name="Chen Y."/>
            <person name="Wang L."/>
            <person name="Yuan Y."/>
            <person name="Fang M."/>
            <person name="Shi L."/>
            <person name="Lu R."/>
            <person name="Comes H.P."/>
            <person name="Ma Y."/>
            <person name="Chen Y."/>
            <person name="Huang G."/>
            <person name="Zhou Y."/>
            <person name="Zheng Z."/>
            <person name="Qiu Y."/>
        </authorList>
    </citation>
    <scope>NUCLEOTIDE SEQUENCE [LARGE SCALE GENOMIC DNA]</scope>
    <source>
        <strain evidence="6">F231</strain>
    </source>
</reference>
<dbReference type="CDD" id="cd06429">
    <property type="entry name" value="GT8_like_1"/>
    <property type="match status" value="1"/>
</dbReference>
<dbReference type="Proteomes" id="UP001346149">
    <property type="component" value="Unassembled WGS sequence"/>
</dbReference>
<proteinExistence type="inferred from homology"/>
<dbReference type="GO" id="GO:0047262">
    <property type="term" value="F:polygalacturonate 4-alpha-galacturonosyltransferase activity"/>
    <property type="evidence" value="ECO:0007669"/>
    <property type="project" value="InterPro"/>
</dbReference>
<keyword evidence="4" id="KW-0808">Transferase</keyword>
<accession>A0AAN7LK03</accession>
<dbReference type="Pfam" id="PF25557">
    <property type="entry name" value="GAUT_1"/>
    <property type="match status" value="1"/>
</dbReference>
<comment type="similarity">
    <text evidence="2 5">Belongs to the glycosyltransferase 8 family.</text>
</comment>
<keyword evidence="5" id="KW-1133">Transmembrane helix</keyword>
<keyword evidence="5" id="KW-0961">Cell wall biogenesis/degradation</keyword>
<dbReference type="Pfam" id="PF01501">
    <property type="entry name" value="Glyco_transf_8"/>
    <property type="match status" value="1"/>
</dbReference>
<dbReference type="PANTHER" id="PTHR32116:SF74">
    <property type="entry name" value="GALACTURONOSYLTRANSFERASE 10-RELATED"/>
    <property type="match status" value="1"/>
</dbReference>
<comment type="subcellular location">
    <subcellularLocation>
        <location evidence="5">Golgi apparatus membrane</location>
        <topology evidence="5">Single-pass type II membrane protein</topology>
    </subcellularLocation>
</comment>
<dbReference type="GO" id="GO:0000139">
    <property type="term" value="C:Golgi membrane"/>
    <property type="evidence" value="ECO:0007669"/>
    <property type="project" value="UniProtKB-SubCell"/>
</dbReference>
<keyword evidence="7" id="KW-1185">Reference proteome</keyword>
<protein>
    <recommendedName>
        <fullName evidence="5">Hexosyltransferase</fullName>
        <ecNumber evidence="5">2.4.1.-</ecNumber>
    </recommendedName>
</protein>
<keyword evidence="5" id="KW-0472">Membrane</keyword>
<dbReference type="Gene3D" id="3.90.550.10">
    <property type="entry name" value="Spore Coat Polysaccharide Biosynthesis Protein SpsA, Chain A"/>
    <property type="match status" value="1"/>
</dbReference>
<feature type="transmembrane region" description="Helical" evidence="5">
    <location>
        <begin position="20"/>
        <end position="36"/>
    </location>
</feature>
<organism evidence="6 7">
    <name type="scientific">Trapa natans</name>
    <name type="common">Water chestnut</name>
    <dbReference type="NCBI Taxonomy" id="22666"/>
    <lineage>
        <taxon>Eukaryota</taxon>
        <taxon>Viridiplantae</taxon>
        <taxon>Streptophyta</taxon>
        <taxon>Embryophyta</taxon>
        <taxon>Tracheophyta</taxon>
        <taxon>Spermatophyta</taxon>
        <taxon>Magnoliopsida</taxon>
        <taxon>eudicotyledons</taxon>
        <taxon>Gunneridae</taxon>
        <taxon>Pentapetalae</taxon>
        <taxon>rosids</taxon>
        <taxon>malvids</taxon>
        <taxon>Myrtales</taxon>
        <taxon>Lythraceae</taxon>
        <taxon>Trapa</taxon>
    </lineage>
</organism>
<dbReference type="SUPFAM" id="SSF53448">
    <property type="entry name" value="Nucleotide-diphospho-sugar transferases"/>
    <property type="match status" value="1"/>
</dbReference>
<evidence type="ECO:0000256" key="5">
    <source>
        <dbReference type="RuleBase" id="RU362027"/>
    </source>
</evidence>
<evidence type="ECO:0000256" key="4">
    <source>
        <dbReference type="ARBA" id="ARBA00022679"/>
    </source>
</evidence>
<dbReference type="EMBL" id="JAXQNO010000012">
    <property type="protein sequence ID" value="KAK4787466.1"/>
    <property type="molecule type" value="Genomic_DNA"/>
</dbReference>
<dbReference type="InterPro" id="IPR002495">
    <property type="entry name" value="Glyco_trans_8"/>
</dbReference>
<dbReference type="InterPro" id="IPR029993">
    <property type="entry name" value="GAUT"/>
</dbReference>
<dbReference type="GO" id="GO:0071555">
    <property type="term" value="P:cell wall organization"/>
    <property type="evidence" value="ECO:0007669"/>
    <property type="project" value="UniProtKB-KW"/>
</dbReference>
<dbReference type="AlphaFoldDB" id="A0AAN7LK03"/>
<keyword evidence="3 5" id="KW-0328">Glycosyltransferase</keyword>
<evidence type="ECO:0000256" key="2">
    <source>
        <dbReference type="ARBA" id="ARBA00006351"/>
    </source>
</evidence>
<evidence type="ECO:0000256" key="3">
    <source>
        <dbReference type="ARBA" id="ARBA00022676"/>
    </source>
</evidence>
<sequence length="531" mass="61385">MRRRAADFRRPVRRRLPNVVWSALCVFGLILFLVILRNSNQIDSRPSIAKRFRHERIIESLNITDEMLNPNSITRQISDQISLAKSFVVIAKESNNLQFAWELSAQIRNSQSLLSNAAMRRAPLTLKESETAIRDMALLLFQAQQLHYDSATMIMRLKAKMQSLDEQMTSVTDKSSKYGQIAAEEVPKSLYCLGVRLTAHWFKNPNLHKLDDGNQMHAKLMDNNRNHFCVFSDNILATSVVVNSTALSSKNPDMVVFHIVTDEINFSAMKAWFSMNSFQGVTVEVQKFEDFTWLNASYVPVLKQLQDSETQSYYFSGTSDGGKTPIKFRNPKYLSMLNHLRFYIPEVFPSLKKVVFLDDDVVVQKDLSGLFSINLKGNVNGAVETCMETFHRYHKYLNYSHPLIREHFDPDACGWAFGMNVFDLVQWRKKNVTGIYHYWQERNVDRTLWKLGTLPPGLLTFYGLTQPLDPSWHVLGLGYTNVDQQLIEKGAVLHYNGNSKPWLKIGMEKYKSLWEKYVDYTHHLLQQCNFH</sequence>
<gene>
    <name evidence="6" type="ORF">SAY86_011299</name>
</gene>
<evidence type="ECO:0000256" key="1">
    <source>
        <dbReference type="ARBA" id="ARBA00004877"/>
    </source>
</evidence>
<dbReference type="InterPro" id="IPR029044">
    <property type="entry name" value="Nucleotide-diphossugar_trans"/>
</dbReference>
<name>A0AAN7LK03_TRANT</name>
<keyword evidence="5" id="KW-0333">Golgi apparatus</keyword>
<dbReference type="PANTHER" id="PTHR32116">
    <property type="entry name" value="GALACTURONOSYLTRANSFERASE 4-RELATED"/>
    <property type="match status" value="1"/>
</dbReference>